<evidence type="ECO:0000313" key="14">
    <source>
        <dbReference type="Proteomes" id="UP000676409"/>
    </source>
</evidence>
<evidence type="ECO:0000313" key="13">
    <source>
        <dbReference type="EMBL" id="QUD86775.1"/>
    </source>
</evidence>
<evidence type="ECO:0000256" key="1">
    <source>
        <dbReference type="ARBA" id="ARBA00022490"/>
    </source>
</evidence>
<dbReference type="HAMAP" id="MF_01102">
    <property type="entry name" value="MnmC"/>
    <property type="match status" value="1"/>
</dbReference>
<evidence type="ECO:0000256" key="9">
    <source>
        <dbReference type="ARBA" id="ARBA00023268"/>
    </source>
</evidence>
<gene>
    <name evidence="10 13" type="primary">mnmC</name>
    <name evidence="13" type="ORF">KCG34_17070</name>
</gene>
<evidence type="ECO:0000256" key="7">
    <source>
        <dbReference type="ARBA" id="ARBA00022827"/>
    </source>
</evidence>
<dbReference type="Gene3D" id="3.50.50.60">
    <property type="entry name" value="FAD/NAD(P)-binding domain"/>
    <property type="match status" value="1"/>
</dbReference>
<keyword evidence="9 10" id="KW-0511">Multifunctional enzyme</keyword>
<evidence type="ECO:0000259" key="11">
    <source>
        <dbReference type="Pfam" id="PF01266"/>
    </source>
</evidence>
<dbReference type="Pfam" id="PF05430">
    <property type="entry name" value="Methyltransf_30"/>
    <property type="match status" value="1"/>
</dbReference>
<proteinExistence type="inferred from homology"/>
<feature type="region of interest" description="tRNA (mnm(5)s(2)U34)-methyltransferase" evidence="10">
    <location>
        <begin position="1"/>
        <end position="232"/>
    </location>
</feature>
<sequence>MRPDDDSPVLWDENGLPRSRLFDDVYFSAHDGLAETRAVFLAGCALPEAWAGRRRFTAGELGFGSGLNILALLDLWARTREPGAQLSIFSVEAFPMPAEDAARVLAHWPELASLAERLVARWPRRARGFHRIAFDEIGARLDLAVMDAAEALAAWDGRADAWFLDGFSPAANPGMWSPEVLAGVAAHSAPGARAATFTVAGAVRRGLAEQGFAVEKRQGFGRKRERLEAVLPGAPTPESASPRVAIVGAGIAGAALARAFAAQGAQVTVIEAERPGAGGSGNSAALVMPRLDAGGAAVAQLYAQAFARACDVYDETLGAVIARGALQLETGPKDPSRFDRIAASDLFEAGRLARLAVAETAGALGEDAEVGGLFLADGRVVAPAAVLDAWLAGAKQVRAEVAGLERGGDGWRLIGPDGELIASADRVCLANGLAAQAFAPNLPLSPVRGQISLVRTAEPPPAVMGAGYLIPTRDGLVFGATHDRDDTDTAVRPDDHARNLALLAQVRPSLAAELTDRPWEGRASLRAACPDFLPLAGAVSGQAGLFVLSGLGSRGFCAAPLLAEHVAAQALGAPSPLPAPLAAIVDPARFAKRSARRRSEPVGEA</sequence>
<protein>
    <recommendedName>
        <fullName evidence="10">tRNA 5-methylaminomethyl-2-thiouridine biosynthesis bifunctional protein MnmC</fullName>
        <shortName evidence="10">tRNA mnm(5)s(2)U biosynthesis bifunctional protein</shortName>
    </recommendedName>
    <domain>
        <recommendedName>
            <fullName evidence="10">tRNA (mnm(5)s(2)U34)-methyltransferase</fullName>
            <ecNumber evidence="10">2.1.1.61</ecNumber>
        </recommendedName>
    </domain>
    <domain>
        <recommendedName>
            <fullName evidence="10">FAD-dependent cmnm(5)s(2)U34 oxidoreductase</fullName>
            <ecNumber evidence="10">1.5.-.-</ecNumber>
        </recommendedName>
    </domain>
</protein>
<dbReference type="GO" id="GO:0005737">
    <property type="term" value="C:cytoplasm"/>
    <property type="evidence" value="ECO:0007669"/>
    <property type="project" value="UniProtKB-SubCell"/>
</dbReference>
<evidence type="ECO:0000256" key="5">
    <source>
        <dbReference type="ARBA" id="ARBA00022691"/>
    </source>
</evidence>
<keyword evidence="6 10" id="KW-0819">tRNA processing</keyword>
<feature type="domain" description="FAD dependent oxidoreductase" evidence="11">
    <location>
        <begin position="243"/>
        <end position="568"/>
    </location>
</feature>
<comment type="function">
    <text evidence="10">Catalyzes the last two steps in the biosynthesis of 5-methylaminomethyl-2-thiouridine (mnm(5)s(2)U) at the wobble position (U34) in tRNA. Catalyzes the FAD-dependent demodification of cmnm(5)s(2)U34 to nm(5)s(2)U34, followed by the transfer of a methyl group from S-adenosyl-L-methionine to nm(5)s(2)U34, to form mnm(5)s(2)U34.</text>
</comment>
<comment type="cofactor">
    <cofactor evidence="10">
        <name>FAD</name>
        <dbReference type="ChEBI" id="CHEBI:57692"/>
    </cofactor>
</comment>
<dbReference type="EC" id="1.5.-.-" evidence="10"/>
<keyword evidence="4 10" id="KW-0808">Transferase</keyword>
<dbReference type="InterPro" id="IPR047785">
    <property type="entry name" value="tRNA_MNMC2"/>
</dbReference>
<evidence type="ECO:0000256" key="3">
    <source>
        <dbReference type="ARBA" id="ARBA00022630"/>
    </source>
</evidence>
<feature type="region of interest" description="FAD-dependent cmnm(5)s(2)U34 oxidoreductase" evidence="10">
    <location>
        <begin position="247"/>
        <end position="605"/>
    </location>
</feature>
<dbReference type="EMBL" id="CP073078">
    <property type="protein sequence ID" value="QUD86775.1"/>
    <property type="molecule type" value="Genomic_DNA"/>
</dbReference>
<comment type="similarity">
    <text evidence="10">In the C-terminal section; belongs to the DAO family.</text>
</comment>
<dbReference type="InterPro" id="IPR029063">
    <property type="entry name" value="SAM-dependent_MTases_sf"/>
</dbReference>
<dbReference type="KEGG" id="caul:KCG34_17070"/>
<dbReference type="Gene3D" id="3.30.9.10">
    <property type="entry name" value="D-Amino Acid Oxidase, subunit A, domain 2"/>
    <property type="match status" value="1"/>
</dbReference>
<dbReference type="SUPFAM" id="SSF54373">
    <property type="entry name" value="FAD-linked reductases, C-terminal domain"/>
    <property type="match status" value="1"/>
</dbReference>
<evidence type="ECO:0000256" key="10">
    <source>
        <dbReference type="HAMAP-Rule" id="MF_01102"/>
    </source>
</evidence>
<keyword evidence="5 10" id="KW-0949">S-adenosyl-L-methionine</keyword>
<dbReference type="InterPro" id="IPR008471">
    <property type="entry name" value="MnmC-like_methylTransf"/>
</dbReference>
<evidence type="ECO:0000259" key="12">
    <source>
        <dbReference type="Pfam" id="PF05430"/>
    </source>
</evidence>
<keyword evidence="2 10" id="KW-0489">Methyltransferase</keyword>
<comment type="catalytic activity">
    <reaction evidence="10">
        <text>5-aminomethyl-2-thiouridine(34) in tRNA + S-adenosyl-L-methionine = 5-methylaminomethyl-2-thiouridine(34) in tRNA + S-adenosyl-L-homocysteine + H(+)</text>
        <dbReference type="Rhea" id="RHEA:19569"/>
        <dbReference type="Rhea" id="RHEA-COMP:10195"/>
        <dbReference type="Rhea" id="RHEA-COMP:10197"/>
        <dbReference type="ChEBI" id="CHEBI:15378"/>
        <dbReference type="ChEBI" id="CHEBI:57856"/>
        <dbReference type="ChEBI" id="CHEBI:59789"/>
        <dbReference type="ChEBI" id="CHEBI:74454"/>
        <dbReference type="ChEBI" id="CHEBI:74455"/>
        <dbReference type="EC" id="2.1.1.61"/>
    </reaction>
</comment>
<evidence type="ECO:0000256" key="8">
    <source>
        <dbReference type="ARBA" id="ARBA00023002"/>
    </source>
</evidence>
<organism evidence="13 14">
    <name type="scientific">Phenylobacterium montanum</name>
    <dbReference type="NCBI Taxonomy" id="2823693"/>
    <lineage>
        <taxon>Bacteria</taxon>
        <taxon>Pseudomonadati</taxon>
        <taxon>Pseudomonadota</taxon>
        <taxon>Alphaproteobacteria</taxon>
        <taxon>Caulobacterales</taxon>
        <taxon>Caulobacteraceae</taxon>
        <taxon>Phenylobacterium</taxon>
    </lineage>
</organism>
<dbReference type="Proteomes" id="UP000676409">
    <property type="component" value="Chromosome"/>
</dbReference>
<dbReference type="Pfam" id="PF01266">
    <property type="entry name" value="DAO"/>
    <property type="match status" value="1"/>
</dbReference>
<dbReference type="RefSeq" id="WP_211936827.1">
    <property type="nucleotide sequence ID" value="NZ_CP073078.1"/>
</dbReference>
<evidence type="ECO:0000256" key="2">
    <source>
        <dbReference type="ARBA" id="ARBA00022603"/>
    </source>
</evidence>
<dbReference type="AlphaFoldDB" id="A0A975ITI7"/>
<dbReference type="InterPro" id="IPR006076">
    <property type="entry name" value="FAD-dep_OxRdtase"/>
</dbReference>
<dbReference type="GO" id="GO:0004808">
    <property type="term" value="F:tRNA (5-methylaminomethyl-2-thiouridylate)(34)-methyltransferase activity"/>
    <property type="evidence" value="ECO:0007669"/>
    <property type="project" value="UniProtKB-EC"/>
</dbReference>
<evidence type="ECO:0000256" key="6">
    <source>
        <dbReference type="ARBA" id="ARBA00022694"/>
    </source>
</evidence>
<keyword evidence="7 10" id="KW-0274">FAD</keyword>
<dbReference type="GO" id="GO:0050660">
    <property type="term" value="F:flavin adenine dinucleotide binding"/>
    <property type="evidence" value="ECO:0007669"/>
    <property type="project" value="UniProtKB-UniRule"/>
</dbReference>
<dbReference type="PANTHER" id="PTHR13847">
    <property type="entry name" value="SARCOSINE DEHYDROGENASE-RELATED"/>
    <property type="match status" value="1"/>
</dbReference>
<evidence type="ECO:0000256" key="4">
    <source>
        <dbReference type="ARBA" id="ARBA00022679"/>
    </source>
</evidence>
<accession>A0A975ITI7</accession>
<name>A0A975ITI7_9CAUL</name>
<comment type="subcellular location">
    <subcellularLocation>
        <location evidence="10">Cytoplasm</location>
    </subcellularLocation>
</comment>
<reference evidence="13" key="1">
    <citation type="submission" date="2021-04" db="EMBL/GenBank/DDBJ databases">
        <title>The complete genome sequence of Caulobacter sp. S6.</title>
        <authorList>
            <person name="Tang Y."/>
            <person name="Ouyang W."/>
            <person name="Liu Q."/>
            <person name="Huang B."/>
            <person name="Guo Z."/>
            <person name="Lei P."/>
        </authorList>
    </citation>
    <scope>NUCLEOTIDE SEQUENCE</scope>
    <source>
        <strain evidence="13">S6</strain>
    </source>
</reference>
<dbReference type="NCBIfam" id="TIGR03197">
    <property type="entry name" value="MnmC_Cterm"/>
    <property type="match status" value="1"/>
</dbReference>
<dbReference type="EC" id="2.1.1.61" evidence="10"/>
<dbReference type="InterPro" id="IPR036188">
    <property type="entry name" value="FAD/NAD-bd_sf"/>
</dbReference>
<comment type="similarity">
    <text evidence="10">In the N-terminal section; belongs to the methyltransferase superfamily. tRNA (mnm(5)s(2)U34)-methyltransferase family.</text>
</comment>
<dbReference type="GO" id="GO:0002097">
    <property type="term" value="P:tRNA wobble base modification"/>
    <property type="evidence" value="ECO:0007669"/>
    <property type="project" value="UniProtKB-UniRule"/>
</dbReference>
<dbReference type="SUPFAM" id="SSF51905">
    <property type="entry name" value="FAD/NAD(P)-binding domain"/>
    <property type="match status" value="1"/>
</dbReference>
<dbReference type="Gene3D" id="3.40.50.150">
    <property type="entry name" value="Vaccinia Virus protein VP39"/>
    <property type="match status" value="1"/>
</dbReference>
<keyword evidence="8 10" id="KW-0560">Oxidoreductase</keyword>
<keyword evidence="1 10" id="KW-0963">Cytoplasm</keyword>
<keyword evidence="3 10" id="KW-0285">Flavoprotein</keyword>
<dbReference type="GO" id="GO:0032259">
    <property type="term" value="P:methylation"/>
    <property type="evidence" value="ECO:0007669"/>
    <property type="project" value="UniProtKB-KW"/>
</dbReference>
<keyword evidence="14" id="KW-1185">Reference proteome</keyword>
<dbReference type="GO" id="GO:0016645">
    <property type="term" value="F:oxidoreductase activity, acting on the CH-NH group of donors"/>
    <property type="evidence" value="ECO:0007669"/>
    <property type="project" value="InterPro"/>
</dbReference>
<feature type="domain" description="MnmC-like methyltransferase" evidence="12">
    <location>
        <begin position="109"/>
        <end position="231"/>
    </location>
</feature>
<dbReference type="InterPro" id="IPR023032">
    <property type="entry name" value="tRNA_MAMT_biosynth_bifunc_MnmC"/>
</dbReference>
<dbReference type="PANTHER" id="PTHR13847:SF283">
    <property type="entry name" value="TRNA 5-METHYLAMINOMETHYL-2-THIOURIDINE BIOSYNTHESIS BIFUNCTIONAL PROTEIN MNMC"/>
    <property type="match status" value="1"/>
</dbReference>
<dbReference type="InterPro" id="IPR017610">
    <property type="entry name" value="tRNA_S-uridine_synth_MnmC_C"/>
</dbReference>
<dbReference type="NCBIfam" id="NF033855">
    <property type="entry name" value="tRNA_MNMC2"/>
    <property type="match status" value="1"/>
</dbReference>